<keyword evidence="4 10" id="KW-0067">ATP-binding</keyword>
<dbReference type="PROSITE" id="PS50929">
    <property type="entry name" value="ABC_TM1F"/>
    <property type="match status" value="1"/>
</dbReference>
<feature type="transmembrane region" description="Helical" evidence="7">
    <location>
        <begin position="128"/>
        <end position="150"/>
    </location>
</feature>
<comment type="caution">
    <text evidence="10">The sequence shown here is derived from an EMBL/GenBank/DDBJ whole genome shotgun (WGS) entry which is preliminary data.</text>
</comment>
<keyword evidence="5 7" id="KW-1133">Transmembrane helix</keyword>
<evidence type="ECO:0000256" key="6">
    <source>
        <dbReference type="ARBA" id="ARBA00023136"/>
    </source>
</evidence>
<dbReference type="SMART" id="SM00382">
    <property type="entry name" value="AAA"/>
    <property type="match status" value="1"/>
</dbReference>
<feature type="transmembrane region" description="Helical" evidence="7">
    <location>
        <begin position="20"/>
        <end position="39"/>
    </location>
</feature>
<feature type="transmembrane region" description="Helical" evidence="7">
    <location>
        <begin position="238"/>
        <end position="260"/>
    </location>
</feature>
<evidence type="ECO:0000256" key="4">
    <source>
        <dbReference type="ARBA" id="ARBA00022840"/>
    </source>
</evidence>
<dbReference type="Pfam" id="PF00005">
    <property type="entry name" value="ABC_tran"/>
    <property type="match status" value="1"/>
</dbReference>
<dbReference type="PANTHER" id="PTHR24221">
    <property type="entry name" value="ATP-BINDING CASSETTE SUB-FAMILY B"/>
    <property type="match status" value="1"/>
</dbReference>
<feature type="domain" description="ABC transmembrane type-1" evidence="9">
    <location>
        <begin position="30"/>
        <end position="301"/>
    </location>
</feature>
<evidence type="ECO:0000256" key="3">
    <source>
        <dbReference type="ARBA" id="ARBA00022741"/>
    </source>
</evidence>
<keyword evidence="6 7" id="KW-0472">Membrane</keyword>
<sequence>MSLKQLLLPLIRLNPTSYSLSAAFWTAFLMLQLIPPLIVRNIFDGLTNSAVSGINVSTLLALFVAVSIGRLVLTSAAVFGDITYKYTAGAALRKNMFGSLMKQPINAVTAVSSGEAVSRFRDDVDQMVEFALAAPFVLGQMVFMVLAVIVMVHISVLMTVVVVAPVLGVVVIVQQFSRLIERYRHNMRLTSGRVDELLGEIFNGWLSIVIGNAQAGVVNRLMETNQHRRKAMRRDQSLSTLMSAMSLNTSNLGTGIMLLIGAHLMQTRAFTVGDFALFINYLYYVTGLPVWLGQFLTTRRQTAVAQTRLVSLTGTPSVGVIATHARSRKPQGGIQVMQGPLETFEVRDLRFEYAVECGIRNVSFSLPRGSITVITGRVGAGKTTLLRCALGLLPLQSGTIWWNGHRVVDPRAFLASPRCGYVPQVPQLFDDTIRQNILLGYSTNELELQQAVRLAVLEEDIAMMAGGLDASVGSKASRLSGGQIQRVAVARALVRAPELLVMDDVSSALDAATEQMIWDRITGPRRGTCLIVSHRLGIMERADHIIVLSEGKIHAQGTLAFLLKHDSEMQQIWATHER</sequence>
<keyword evidence="3" id="KW-0547">Nucleotide-binding</keyword>
<dbReference type="InterPro" id="IPR039421">
    <property type="entry name" value="Type_1_exporter"/>
</dbReference>
<feature type="transmembrane region" description="Helical" evidence="7">
    <location>
        <begin position="272"/>
        <end position="292"/>
    </location>
</feature>
<feature type="domain" description="ABC transporter" evidence="8">
    <location>
        <begin position="344"/>
        <end position="575"/>
    </location>
</feature>
<dbReference type="InterPro" id="IPR003439">
    <property type="entry name" value="ABC_transporter-like_ATP-bd"/>
</dbReference>
<dbReference type="InterPro" id="IPR003593">
    <property type="entry name" value="AAA+_ATPase"/>
</dbReference>
<dbReference type="SUPFAM" id="SSF52540">
    <property type="entry name" value="P-loop containing nucleoside triphosphate hydrolases"/>
    <property type="match status" value="1"/>
</dbReference>
<dbReference type="PROSITE" id="PS00211">
    <property type="entry name" value="ABC_TRANSPORTER_1"/>
    <property type="match status" value="1"/>
</dbReference>
<gene>
    <name evidence="10" type="ORF">ACFSB2_19090</name>
</gene>
<dbReference type="GO" id="GO:0005524">
    <property type="term" value="F:ATP binding"/>
    <property type="evidence" value="ECO:0007669"/>
    <property type="project" value="UniProtKB-KW"/>
</dbReference>
<feature type="transmembrane region" description="Helical" evidence="7">
    <location>
        <begin position="59"/>
        <end position="84"/>
    </location>
</feature>
<evidence type="ECO:0000313" key="11">
    <source>
        <dbReference type="Proteomes" id="UP001597079"/>
    </source>
</evidence>
<dbReference type="PANTHER" id="PTHR24221:SF423">
    <property type="entry name" value="ABC TRANSPORTER"/>
    <property type="match status" value="1"/>
</dbReference>
<dbReference type="Gene3D" id="1.20.1560.10">
    <property type="entry name" value="ABC transporter type 1, transmembrane domain"/>
    <property type="match status" value="1"/>
</dbReference>
<evidence type="ECO:0000256" key="1">
    <source>
        <dbReference type="ARBA" id="ARBA00004651"/>
    </source>
</evidence>
<proteinExistence type="predicted"/>
<name>A0ABW4JLF0_9BACL</name>
<dbReference type="InterPro" id="IPR027417">
    <property type="entry name" value="P-loop_NTPase"/>
</dbReference>
<dbReference type="PROSITE" id="PS50893">
    <property type="entry name" value="ABC_TRANSPORTER_2"/>
    <property type="match status" value="1"/>
</dbReference>
<dbReference type="Pfam" id="PF00664">
    <property type="entry name" value="ABC_membrane"/>
    <property type="match status" value="1"/>
</dbReference>
<keyword evidence="2 7" id="KW-0812">Transmembrane</keyword>
<accession>A0ABW4JLF0</accession>
<evidence type="ECO:0000256" key="7">
    <source>
        <dbReference type="SAM" id="Phobius"/>
    </source>
</evidence>
<evidence type="ECO:0000256" key="2">
    <source>
        <dbReference type="ARBA" id="ARBA00022692"/>
    </source>
</evidence>
<evidence type="ECO:0000313" key="10">
    <source>
        <dbReference type="EMBL" id="MFD1676783.1"/>
    </source>
</evidence>
<organism evidence="10 11">
    <name type="scientific">Alicyclobacillus fodiniaquatilis</name>
    <dbReference type="NCBI Taxonomy" id="1661150"/>
    <lineage>
        <taxon>Bacteria</taxon>
        <taxon>Bacillati</taxon>
        <taxon>Bacillota</taxon>
        <taxon>Bacilli</taxon>
        <taxon>Bacillales</taxon>
        <taxon>Alicyclobacillaceae</taxon>
        <taxon>Alicyclobacillus</taxon>
    </lineage>
</organism>
<keyword evidence="11" id="KW-1185">Reference proteome</keyword>
<protein>
    <submittedName>
        <fullName evidence="10">ABC transporter ATP-binding protein</fullName>
    </submittedName>
</protein>
<dbReference type="InterPro" id="IPR017871">
    <property type="entry name" value="ABC_transporter-like_CS"/>
</dbReference>
<dbReference type="EMBL" id="JBHUCX010000075">
    <property type="protein sequence ID" value="MFD1676783.1"/>
    <property type="molecule type" value="Genomic_DNA"/>
</dbReference>
<evidence type="ECO:0000259" key="8">
    <source>
        <dbReference type="PROSITE" id="PS50893"/>
    </source>
</evidence>
<feature type="transmembrane region" description="Helical" evidence="7">
    <location>
        <begin position="156"/>
        <end position="176"/>
    </location>
</feature>
<dbReference type="Gene3D" id="3.40.50.300">
    <property type="entry name" value="P-loop containing nucleotide triphosphate hydrolases"/>
    <property type="match status" value="1"/>
</dbReference>
<dbReference type="InterPro" id="IPR011527">
    <property type="entry name" value="ABC1_TM_dom"/>
</dbReference>
<evidence type="ECO:0000259" key="9">
    <source>
        <dbReference type="PROSITE" id="PS50929"/>
    </source>
</evidence>
<evidence type="ECO:0000256" key="5">
    <source>
        <dbReference type="ARBA" id="ARBA00022989"/>
    </source>
</evidence>
<dbReference type="InterPro" id="IPR036640">
    <property type="entry name" value="ABC1_TM_sf"/>
</dbReference>
<reference evidence="11" key="1">
    <citation type="journal article" date="2019" name="Int. J. Syst. Evol. Microbiol.">
        <title>The Global Catalogue of Microorganisms (GCM) 10K type strain sequencing project: providing services to taxonomists for standard genome sequencing and annotation.</title>
        <authorList>
            <consortium name="The Broad Institute Genomics Platform"/>
            <consortium name="The Broad Institute Genome Sequencing Center for Infectious Disease"/>
            <person name="Wu L."/>
            <person name="Ma J."/>
        </authorList>
    </citation>
    <scope>NUCLEOTIDE SEQUENCE [LARGE SCALE GENOMIC DNA]</scope>
    <source>
        <strain evidence="11">CGMCC 1.12286</strain>
    </source>
</reference>
<dbReference type="Proteomes" id="UP001597079">
    <property type="component" value="Unassembled WGS sequence"/>
</dbReference>
<dbReference type="SUPFAM" id="SSF90123">
    <property type="entry name" value="ABC transporter transmembrane region"/>
    <property type="match status" value="1"/>
</dbReference>
<comment type="subcellular location">
    <subcellularLocation>
        <location evidence="1">Cell membrane</location>
        <topology evidence="1">Multi-pass membrane protein</topology>
    </subcellularLocation>
</comment>
<dbReference type="RefSeq" id="WP_377944691.1">
    <property type="nucleotide sequence ID" value="NZ_JBHUCX010000075.1"/>
</dbReference>